<dbReference type="InterPro" id="IPR011659">
    <property type="entry name" value="WD40"/>
</dbReference>
<dbReference type="Pfam" id="PF00326">
    <property type="entry name" value="Peptidase_S9"/>
    <property type="match status" value="1"/>
</dbReference>
<dbReference type="InterPro" id="IPR011042">
    <property type="entry name" value="6-blade_b-propeller_TolB-like"/>
</dbReference>
<feature type="compositionally biased region" description="Polar residues" evidence="8">
    <location>
        <begin position="9"/>
        <end position="23"/>
    </location>
</feature>
<keyword evidence="2" id="KW-0378">Hydrolase</keyword>
<evidence type="ECO:0000256" key="6">
    <source>
        <dbReference type="ARBA" id="ARBA00032596"/>
    </source>
</evidence>
<dbReference type="Gene3D" id="3.40.50.1820">
    <property type="entry name" value="alpha/beta hydrolase"/>
    <property type="match status" value="1"/>
</dbReference>
<dbReference type="InterPro" id="IPR029058">
    <property type="entry name" value="AB_hydrolase_fold"/>
</dbReference>
<sequence>MPSLPRASTRLSTPASTRASTRASRGDEDRASKATSKATGLDVDTLWAMDRVGPPSLSPDGAQAVVPVTRYDMEQNRGQTSLWLLSTLGGEPRRLTQAGDKDGQPQWSPTGNDIAFIARRDQGGSKDDAAQLYLIPPDGGEARRVTDLPFGVEAFKWFPDGRRIAFISWVDPTRKGAAAQQARHQEDKDRKATGYVTEESLYRFWDHSLPMGRVPHLHVLDLETGRVRDLFEGTDYELSRAEPDTDTFDISPDGRRIAFSFDPAPTKILDHRHALAEIDVRSGRVQVLLQDGDWDFTAPCYSHAGHHLAFLASHQGHKHTMPHHIAVLDTHGNWAVLSEDWDHDVSAPLRWDEDDLGVLCLAEDRGRRHLWRFDVKTLTAFVLFEGGHAGAFALEAGTLVVLHDSVVFPPRVSVVEREGEADEQQLRRIDTFNDDTLDRLTAGRHEEVWLEGAQGDPVQMWLIYPPHFDKRKKHPLMHVIHGGPHTAFGDSWHWRWNHQVMAAQGYVVACVNYHGSSSFGHAFLDSITHRWGELELQDIEAATDWLLTQPWADRKRVFAAGGSYGGYMVAWMNGHVAPGRYQAYVCHAGCYDWQAMVANDAYHWHAKELGATYWEDPARVASQSPHHFAQHFSTPTLVIHGRMDYRVPDAQGLAYYNTLKARGIDARLLWFPDENHWILKPQNSRLWYEEFFGWLARHDRKAKKSRHG</sequence>
<evidence type="ECO:0000256" key="8">
    <source>
        <dbReference type="SAM" id="MobiDB-lite"/>
    </source>
</evidence>
<evidence type="ECO:0000259" key="9">
    <source>
        <dbReference type="Pfam" id="PF00326"/>
    </source>
</evidence>
<dbReference type="Proteomes" id="UP000574369">
    <property type="component" value="Unassembled WGS sequence"/>
</dbReference>
<evidence type="ECO:0000313" key="10">
    <source>
        <dbReference type="EMBL" id="MBB3194393.1"/>
    </source>
</evidence>
<keyword evidence="3" id="KW-0720">Serine protease</keyword>
<evidence type="ECO:0000256" key="5">
    <source>
        <dbReference type="ARBA" id="ARBA00032284"/>
    </source>
</evidence>
<keyword evidence="4" id="KW-0007">Acetylation</keyword>
<name>A0ABR6GQK3_9BURK</name>
<dbReference type="InterPro" id="IPR001375">
    <property type="entry name" value="Peptidase_S9_cat"/>
</dbReference>
<organism evidence="10 11">
    <name type="scientific">Roseateles terrae</name>
    <dbReference type="NCBI Taxonomy" id="431060"/>
    <lineage>
        <taxon>Bacteria</taxon>
        <taxon>Pseudomonadati</taxon>
        <taxon>Pseudomonadota</taxon>
        <taxon>Betaproteobacteria</taxon>
        <taxon>Burkholderiales</taxon>
        <taxon>Sphaerotilaceae</taxon>
        <taxon>Roseateles</taxon>
    </lineage>
</organism>
<dbReference type="PANTHER" id="PTHR42776">
    <property type="entry name" value="SERINE PEPTIDASE S9 FAMILY MEMBER"/>
    <property type="match status" value="1"/>
</dbReference>
<protein>
    <recommendedName>
        <fullName evidence="6">Acyl-peptide hydrolase</fullName>
    </recommendedName>
    <alternativeName>
        <fullName evidence="5">Acylaminoacyl-peptidase</fullName>
    </alternativeName>
</protein>
<evidence type="ECO:0000256" key="7">
    <source>
        <dbReference type="ARBA" id="ARBA00045885"/>
    </source>
</evidence>
<feature type="domain" description="Peptidase S9 prolyl oligopeptidase catalytic" evidence="9">
    <location>
        <begin position="492"/>
        <end position="698"/>
    </location>
</feature>
<dbReference type="InterPro" id="IPR002471">
    <property type="entry name" value="Pept_S9_AS"/>
</dbReference>
<evidence type="ECO:0000256" key="4">
    <source>
        <dbReference type="ARBA" id="ARBA00022990"/>
    </source>
</evidence>
<evidence type="ECO:0000256" key="2">
    <source>
        <dbReference type="ARBA" id="ARBA00022801"/>
    </source>
</evidence>
<keyword evidence="10" id="KW-0645">Protease</keyword>
<reference evidence="10 11" key="1">
    <citation type="submission" date="2020-08" db="EMBL/GenBank/DDBJ databases">
        <title>Genomic Encyclopedia of Type Strains, Phase III (KMG-III): the genomes of soil and plant-associated and newly described type strains.</title>
        <authorList>
            <person name="Whitman W."/>
        </authorList>
    </citation>
    <scope>NUCLEOTIDE SEQUENCE [LARGE SCALE GENOMIC DNA]</scope>
    <source>
        <strain evidence="10 11">CECT 7247</strain>
    </source>
</reference>
<evidence type="ECO:0000256" key="3">
    <source>
        <dbReference type="ARBA" id="ARBA00022825"/>
    </source>
</evidence>
<dbReference type="PANTHER" id="PTHR42776:SF13">
    <property type="entry name" value="DIPEPTIDYL-PEPTIDASE 5"/>
    <property type="match status" value="1"/>
</dbReference>
<accession>A0ABR6GQK3</accession>
<comment type="function">
    <text evidence="7">This enzyme catalyzes the hydrolysis of the N-terminal peptide bond of an N-acetylated peptide to generate an N-acetylated amino acid and a peptide with a free N-terminus. It preferentially cleaves off Ac-Ala, Ac-Met and Ac-Ser. Also, involved in the degradation of oxidized and glycated proteins.</text>
</comment>
<dbReference type="GO" id="GO:0004177">
    <property type="term" value="F:aminopeptidase activity"/>
    <property type="evidence" value="ECO:0007669"/>
    <property type="project" value="UniProtKB-KW"/>
</dbReference>
<dbReference type="EMBL" id="JACHXO010000002">
    <property type="protein sequence ID" value="MBB3194393.1"/>
    <property type="molecule type" value="Genomic_DNA"/>
</dbReference>
<dbReference type="RefSeq" id="WP_088450462.1">
    <property type="nucleotide sequence ID" value="NZ_JACHXO010000002.1"/>
</dbReference>
<keyword evidence="11" id="KW-1185">Reference proteome</keyword>
<feature type="region of interest" description="Disordered" evidence="8">
    <location>
        <begin position="1"/>
        <end position="38"/>
    </location>
</feature>
<dbReference type="SUPFAM" id="SSF53474">
    <property type="entry name" value="alpha/beta-Hydrolases"/>
    <property type="match status" value="1"/>
</dbReference>
<gene>
    <name evidence="10" type="ORF">FHS28_001778</name>
</gene>
<dbReference type="PROSITE" id="PS00708">
    <property type="entry name" value="PRO_ENDOPEP_SER"/>
    <property type="match status" value="1"/>
</dbReference>
<dbReference type="SUPFAM" id="SSF82171">
    <property type="entry name" value="DPP6 N-terminal domain-like"/>
    <property type="match status" value="1"/>
</dbReference>
<evidence type="ECO:0000256" key="1">
    <source>
        <dbReference type="ARBA" id="ARBA00022729"/>
    </source>
</evidence>
<keyword evidence="1" id="KW-0732">Signal</keyword>
<comment type="caution">
    <text evidence="10">The sequence shown here is derived from an EMBL/GenBank/DDBJ whole genome shotgun (WGS) entry which is preliminary data.</text>
</comment>
<dbReference type="Gene3D" id="2.120.10.30">
    <property type="entry name" value="TolB, C-terminal domain"/>
    <property type="match status" value="2"/>
</dbReference>
<dbReference type="Pfam" id="PF07676">
    <property type="entry name" value="PD40"/>
    <property type="match status" value="1"/>
</dbReference>
<evidence type="ECO:0000313" key="11">
    <source>
        <dbReference type="Proteomes" id="UP000574369"/>
    </source>
</evidence>
<proteinExistence type="predicted"/>
<keyword evidence="10" id="KW-0031">Aminopeptidase</keyword>